<dbReference type="EMBL" id="CP058554">
    <property type="protein sequence ID" value="QMV73340.1"/>
    <property type="molecule type" value="Genomic_DNA"/>
</dbReference>
<sequence length="109" mass="11897">MKEGRHYVSYITGPSHVLLGIKFTSAPTEPLIIKTANTSGCSHGHLDEARIKAAVTNGLSSFREEFGIDLHAEEIVYVENDSPRYNLFTGVAYLLAKHLSDGGDFDSIS</sequence>
<name>A0A7G5EH65_9BURK</name>
<evidence type="ECO:0000313" key="2">
    <source>
        <dbReference type="Proteomes" id="UP000515240"/>
    </source>
</evidence>
<reference evidence="1 2" key="1">
    <citation type="journal article" date="2020" name="G3 (Bethesda)">
        <title>CeMbio - The Caenorhabditis elegans Microbiome Resource.</title>
        <authorList>
            <person name="Dirksen P."/>
            <person name="Assie A."/>
            <person name="Zimmermann J."/>
            <person name="Zhang F."/>
            <person name="Tietje A.M."/>
            <person name="Marsh S.A."/>
            <person name="Felix M.A."/>
            <person name="Shapira M."/>
            <person name="Kaleta C."/>
            <person name="Schulenburg H."/>
            <person name="Samuel B."/>
        </authorList>
    </citation>
    <scope>NUCLEOTIDE SEQUENCE [LARGE SCALE GENOMIC DNA]</scope>
    <source>
        <strain evidence="1 2">BIGb0172</strain>
    </source>
</reference>
<keyword evidence="2" id="KW-1185">Reference proteome</keyword>
<dbReference type="KEGG" id="cpis:HS961_11145"/>
<gene>
    <name evidence="1" type="ORF">HS961_11145</name>
</gene>
<dbReference type="RefSeq" id="WP_182327908.1">
    <property type="nucleotide sequence ID" value="NZ_CP058554.1"/>
</dbReference>
<accession>A0A7G5EH65</accession>
<proteinExistence type="predicted"/>
<organism evidence="1 2">
    <name type="scientific">Comamonas piscis</name>
    <dbReference type="NCBI Taxonomy" id="1562974"/>
    <lineage>
        <taxon>Bacteria</taxon>
        <taxon>Pseudomonadati</taxon>
        <taxon>Pseudomonadota</taxon>
        <taxon>Betaproteobacteria</taxon>
        <taxon>Burkholderiales</taxon>
        <taxon>Comamonadaceae</taxon>
        <taxon>Comamonas</taxon>
    </lineage>
</organism>
<evidence type="ECO:0000313" key="1">
    <source>
        <dbReference type="EMBL" id="QMV73340.1"/>
    </source>
</evidence>
<dbReference type="AlphaFoldDB" id="A0A7G5EH65"/>
<protein>
    <submittedName>
        <fullName evidence="1">Uncharacterized protein</fullName>
    </submittedName>
</protein>
<dbReference type="Proteomes" id="UP000515240">
    <property type="component" value="Chromosome"/>
</dbReference>